<dbReference type="Proteomes" id="UP001595789">
    <property type="component" value="Unassembled WGS sequence"/>
</dbReference>
<dbReference type="RefSeq" id="WP_378988886.1">
    <property type="nucleotide sequence ID" value="NZ_JBHSBW010000016.1"/>
</dbReference>
<dbReference type="InterPro" id="IPR051043">
    <property type="entry name" value="Sulfatase_Mod_Factor_Kinase"/>
</dbReference>
<dbReference type="InterPro" id="IPR005532">
    <property type="entry name" value="SUMF_dom"/>
</dbReference>
<dbReference type="InterPro" id="IPR016187">
    <property type="entry name" value="CTDL_fold"/>
</dbReference>
<proteinExistence type="predicted"/>
<dbReference type="PANTHER" id="PTHR23150">
    <property type="entry name" value="SULFATASE MODIFYING FACTOR 1, 2"/>
    <property type="match status" value="1"/>
</dbReference>
<reference evidence="4" key="1">
    <citation type="journal article" date="2019" name="Int. J. Syst. Evol. Microbiol.">
        <title>The Global Catalogue of Microorganisms (GCM) 10K type strain sequencing project: providing services to taxonomists for standard genome sequencing and annotation.</title>
        <authorList>
            <consortium name="The Broad Institute Genomics Platform"/>
            <consortium name="The Broad Institute Genome Sequencing Center for Infectious Disease"/>
            <person name="Wu L."/>
            <person name="Ma J."/>
        </authorList>
    </citation>
    <scope>NUCLEOTIDE SEQUENCE [LARGE SCALE GENOMIC DNA]</scope>
    <source>
        <strain evidence="4">CCM 8691</strain>
    </source>
</reference>
<keyword evidence="4" id="KW-1185">Reference proteome</keyword>
<accession>A0ABV8PE25</accession>
<evidence type="ECO:0000313" key="3">
    <source>
        <dbReference type="EMBL" id="MFC4213579.1"/>
    </source>
</evidence>
<dbReference type="Pfam" id="PF03781">
    <property type="entry name" value="FGE-sulfatase"/>
    <property type="match status" value="1"/>
</dbReference>
<feature type="chain" id="PRO_5046045334" evidence="1">
    <location>
        <begin position="26"/>
        <end position="868"/>
    </location>
</feature>
<dbReference type="InterPro" id="IPR042095">
    <property type="entry name" value="SUMF_sf"/>
</dbReference>
<comment type="caution">
    <text evidence="3">The sequence shown here is derived from an EMBL/GenBank/DDBJ whole genome shotgun (WGS) entry which is preliminary data.</text>
</comment>
<keyword evidence="1" id="KW-0732">Signal</keyword>
<dbReference type="Gene3D" id="3.90.1580.10">
    <property type="entry name" value="paralog of FGE (formylglycine-generating enzyme)"/>
    <property type="match status" value="1"/>
</dbReference>
<evidence type="ECO:0000313" key="4">
    <source>
        <dbReference type="Proteomes" id="UP001595789"/>
    </source>
</evidence>
<gene>
    <name evidence="3" type="ORF">ACFOWA_20480</name>
</gene>
<feature type="domain" description="Sulfatase-modifying factor enzyme-like" evidence="2">
    <location>
        <begin position="692"/>
        <end position="796"/>
    </location>
</feature>
<evidence type="ECO:0000259" key="2">
    <source>
        <dbReference type="Pfam" id="PF03781"/>
    </source>
</evidence>
<name>A0ABV8PE25_9SPHI</name>
<organism evidence="3 4">
    <name type="scientific">Pedobacter lithocola</name>
    <dbReference type="NCBI Taxonomy" id="1908239"/>
    <lineage>
        <taxon>Bacteria</taxon>
        <taxon>Pseudomonadati</taxon>
        <taxon>Bacteroidota</taxon>
        <taxon>Sphingobacteriia</taxon>
        <taxon>Sphingobacteriales</taxon>
        <taxon>Sphingobacteriaceae</taxon>
        <taxon>Pedobacter</taxon>
    </lineage>
</organism>
<sequence>MEHKNLTFKLLICFILLIAATELHAQNKQSDYLRFPFSQYVINADMWDGTANWKYSETLEHSESVILPPKPGENWNDWYKKMKDYQSFVRAHTNDTTAYFIELILDKTRQTTINFNKVAFDMKLVPSEKIVIDGMIDAKAGKAKIFIDFALKNKGEEISNPVRRVFHGTEYFMADKKMARFSQTLSVPKFNTDSFSIVPFVRVEALDDMIAKVNIRSLNLSLPSNPDRVKRYNELAIMFNPKSIALDRQLYDRPEMQWLKKNFIMGFAFMWDKDFYDNETGKYKVKEYCDKMKKEFGGFQSVMIWHSYPNIGIDEKNQFDYFYNMPGGIPALANIVKEFHDNGVKAILIYNPWDVDTRQADKTDFKIFPEIIGKTDADGLFMDVGTYGMEFQQELDKYKRGVTVGPELSPLLQCAQGPNAVTSSWAQTVKPINNQGVLALKWIIPDHLQLRINRGKTDRQNDLAFTWLNGQGAIVWENLFGIMNKWNATDRQTIRKMNAIWQQYYPLYTSDSWKPYLPTNNKSVNISSWENSETRIWNVVADAPLKGVKVEFDADEHHMQYYDLWTGKKLALVNGKISVSINRLGCVLGLKGKMPSKEIFALLAKQKAEDAKPLPVNDNYAKVLSLKKAKTPSAVVANKNYIANLLKVKGANYHFTVKHAQREGDCYPDEDAVNETEYKFVKENGFSFIIHHQNQVLPNYQIMPKVVTNGEFENFINKSGYTPTNTDNYLKHWKGTKCPDAIKNEPVVYVSLEDARAYAAWAGMRLPTEWEWQAAAETHGTSFVFNKVWEWNESERFDGNNRFVTLRGGCETWQLSTSRWYFGGGTSYFKAAPGGKQPIDFHCKYFLMYPGLDRAGTLGFRCMMNANQ</sequence>
<protein>
    <submittedName>
        <fullName evidence="3">SUMF1/EgtB/PvdO family nonheme iron enzyme</fullName>
    </submittedName>
</protein>
<dbReference type="SUPFAM" id="SSF56436">
    <property type="entry name" value="C-type lectin-like"/>
    <property type="match status" value="1"/>
</dbReference>
<feature type="signal peptide" evidence="1">
    <location>
        <begin position="1"/>
        <end position="25"/>
    </location>
</feature>
<evidence type="ECO:0000256" key="1">
    <source>
        <dbReference type="SAM" id="SignalP"/>
    </source>
</evidence>
<dbReference type="EMBL" id="JBHSBW010000016">
    <property type="protein sequence ID" value="MFC4213579.1"/>
    <property type="molecule type" value="Genomic_DNA"/>
</dbReference>